<organism evidence="2 3">
    <name type="scientific">Subdoligranulum variabile</name>
    <dbReference type="NCBI Taxonomy" id="214851"/>
    <lineage>
        <taxon>Bacteria</taxon>
        <taxon>Bacillati</taxon>
        <taxon>Bacillota</taxon>
        <taxon>Clostridia</taxon>
        <taxon>Eubacteriales</taxon>
        <taxon>Oscillospiraceae</taxon>
        <taxon>Subdoligranulum</taxon>
    </lineage>
</organism>
<sequence>MDYSYDFAKIKETYPEKIGLEQMRVICHISKKTARYLLKSGLVPCIDTGKKTRQYIINTKDVIAYLKKRQSSPQRYTPPTGYYSASWNNGSPRKTLTLREWANLDTAKDKDKFAAFLKCKMRPYSDVLSATEVSKFTGYHHNTITTWCSNGYFRYFKIGSSYMIPKVCILNFLVSPHVLDSYRPAQKMAALAKEFSQQGKPTEKSSA</sequence>
<dbReference type="Proteomes" id="UP000759273">
    <property type="component" value="Unassembled WGS sequence"/>
</dbReference>
<dbReference type="AlphaFoldDB" id="A0A943HGX0"/>
<evidence type="ECO:0000313" key="2">
    <source>
        <dbReference type="EMBL" id="MBS5331383.1"/>
    </source>
</evidence>
<proteinExistence type="predicted"/>
<protein>
    <submittedName>
        <fullName evidence="2">Helix-turn-helix domain-containing protein</fullName>
    </submittedName>
</protein>
<reference evidence="2" key="1">
    <citation type="submission" date="2021-02" db="EMBL/GenBank/DDBJ databases">
        <title>Infant gut strain persistence is associated with maternal origin, phylogeny, and functional potential including surface adhesion and iron acquisition.</title>
        <authorList>
            <person name="Lou Y.C."/>
        </authorList>
    </citation>
    <scope>NUCLEOTIDE SEQUENCE</scope>
    <source>
        <strain evidence="2">L3_101_000M1_dasL3_101_000M1_concoct_87</strain>
    </source>
</reference>
<dbReference type="InterPro" id="IPR041657">
    <property type="entry name" value="HTH_17"/>
</dbReference>
<gene>
    <name evidence="2" type="ORF">KHY36_02490</name>
</gene>
<feature type="domain" description="Helix-turn-helix" evidence="1">
    <location>
        <begin position="127"/>
        <end position="173"/>
    </location>
</feature>
<name>A0A943HGX0_9FIRM</name>
<evidence type="ECO:0000259" key="1">
    <source>
        <dbReference type="Pfam" id="PF12728"/>
    </source>
</evidence>
<evidence type="ECO:0000313" key="3">
    <source>
        <dbReference type="Proteomes" id="UP000759273"/>
    </source>
</evidence>
<accession>A0A943HGX0</accession>
<dbReference type="EMBL" id="JAGZGG010000004">
    <property type="protein sequence ID" value="MBS5331383.1"/>
    <property type="molecule type" value="Genomic_DNA"/>
</dbReference>
<dbReference type="Pfam" id="PF12728">
    <property type="entry name" value="HTH_17"/>
    <property type="match status" value="1"/>
</dbReference>
<comment type="caution">
    <text evidence="2">The sequence shown here is derived from an EMBL/GenBank/DDBJ whole genome shotgun (WGS) entry which is preliminary data.</text>
</comment>